<reference evidence="3" key="1">
    <citation type="journal article" date="2020" name="Stud. Mycol.">
        <title>101 Dothideomycetes genomes: a test case for predicting lifestyles and emergence of pathogens.</title>
        <authorList>
            <person name="Haridas S."/>
            <person name="Albert R."/>
            <person name="Binder M."/>
            <person name="Bloem J."/>
            <person name="Labutti K."/>
            <person name="Salamov A."/>
            <person name="Andreopoulos B."/>
            <person name="Baker S."/>
            <person name="Barry K."/>
            <person name="Bills G."/>
            <person name="Bluhm B."/>
            <person name="Cannon C."/>
            <person name="Castanera R."/>
            <person name="Culley D."/>
            <person name="Daum C."/>
            <person name="Ezra D."/>
            <person name="Gonzalez J."/>
            <person name="Henrissat B."/>
            <person name="Kuo A."/>
            <person name="Liang C."/>
            <person name="Lipzen A."/>
            <person name="Lutzoni F."/>
            <person name="Magnuson J."/>
            <person name="Mondo S."/>
            <person name="Nolan M."/>
            <person name="Ohm R."/>
            <person name="Pangilinan J."/>
            <person name="Park H.-J."/>
            <person name="Ramirez L."/>
            <person name="Alfaro M."/>
            <person name="Sun H."/>
            <person name="Tritt A."/>
            <person name="Yoshinaga Y."/>
            <person name="Zwiers L.-H."/>
            <person name="Turgeon B."/>
            <person name="Goodwin S."/>
            <person name="Spatafora J."/>
            <person name="Crous P."/>
            <person name="Grigoriev I."/>
        </authorList>
    </citation>
    <scope>NUCLEOTIDE SEQUENCE</scope>
    <source>
        <strain evidence="3">CBS 123094</strain>
    </source>
</reference>
<feature type="compositionally biased region" description="Basic and acidic residues" evidence="1">
    <location>
        <begin position="325"/>
        <end position="336"/>
    </location>
</feature>
<evidence type="ECO:0000313" key="3">
    <source>
        <dbReference type="EMBL" id="KAF1997250.1"/>
    </source>
</evidence>
<accession>A0A6A5W5V4</accession>
<name>A0A6A5W5V4_9PLEO</name>
<keyword evidence="4" id="KW-1185">Reference proteome</keyword>
<feature type="region of interest" description="Disordered" evidence="1">
    <location>
        <begin position="353"/>
        <end position="378"/>
    </location>
</feature>
<dbReference type="Pfam" id="PF18596">
    <property type="entry name" value="Sld7_C"/>
    <property type="match status" value="1"/>
</dbReference>
<feature type="domain" description="Sld7 C-terminal" evidence="2">
    <location>
        <begin position="332"/>
        <end position="433"/>
    </location>
</feature>
<organism evidence="3 4">
    <name type="scientific">Amniculicola lignicola CBS 123094</name>
    <dbReference type="NCBI Taxonomy" id="1392246"/>
    <lineage>
        <taxon>Eukaryota</taxon>
        <taxon>Fungi</taxon>
        <taxon>Dikarya</taxon>
        <taxon>Ascomycota</taxon>
        <taxon>Pezizomycotina</taxon>
        <taxon>Dothideomycetes</taxon>
        <taxon>Pleosporomycetidae</taxon>
        <taxon>Pleosporales</taxon>
        <taxon>Amniculicolaceae</taxon>
        <taxon>Amniculicola</taxon>
    </lineage>
</organism>
<sequence length="508" mass="55594">MADIWSGHIVLPDRTVIQDIVLASQKGASSSLPAGTLRFLSTVDVARIPLYLATGPSLDVWTSCQDTESWFESILLSEPATPPDSGDDISCDWWTCARSQGPIGILVQFESENEEAISSPRVTEMLFYGTIVTVPRGSLPTPPSSSPETVLARHEDLTEFRVHALTLSSDLIRQPNDPELLPESPSCGPTRATDRHAQFLPAQFHSEGVTPSSAKRKRNVFDEATQLRRKARRKEGEGVSAAAAKAGDLKPAYTHRKTLSIDTEAATLLDSRPASAHDVLSRSLSRPVSRSPSMSSDIRPLSRKGPSDVHAKRSALSRVSTVPIHSEEASTETRNKEALSRVVMAAMRMYGLQQRKRPKSRHGSLAAGAQVDESTSEEAAIEEATKDEEYKLIYHQTYKGAALALRRYIISKPLHVQPDRMRDVVERLLAIFCTDPLVETMSVDQHPRSLTTPQKGVGIVSVANSHESPFDAPSGGRATVVREINVHQLQTGSPAVKKRFGENTVDMM</sequence>
<evidence type="ECO:0000256" key="1">
    <source>
        <dbReference type="SAM" id="MobiDB-lite"/>
    </source>
</evidence>
<gene>
    <name evidence="3" type="ORF">P154DRAFT_441753</name>
</gene>
<feature type="compositionally biased region" description="Low complexity" evidence="1">
    <location>
        <begin position="281"/>
        <end position="296"/>
    </location>
</feature>
<protein>
    <recommendedName>
        <fullName evidence="2">Sld7 C-terminal domain-containing protein</fullName>
    </recommendedName>
</protein>
<dbReference type="EMBL" id="ML977616">
    <property type="protein sequence ID" value="KAF1997250.1"/>
    <property type="molecule type" value="Genomic_DNA"/>
</dbReference>
<proteinExistence type="predicted"/>
<evidence type="ECO:0000259" key="2">
    <source>
        <dbReference type="Pfam" id="PF18596"/>
    </source>
</evidence>
<evidence type="ECO:0000313" key="4">
    <source>
        <dbReference type="Proteomes" id="UP000799779"/>
    </source>
</evidence>
<dbReference type="OrthoDB" id="4205424at2759"/>
<feature type="region of interest" description="Disordered" evidence="1">
    <location>
        <begin position="273"/>
        <end position="336"/>
    </location>
</feature>
<dbReference type="Proteomes" id="UP000799779">
    <property type="component" value="Unassembled WGS sequence"/>
</dbReference>
<dbReference type="AlphaFoldDB" id="A0A6A5W5V4"/>
<dbReference type="InterPro" id="IPR041260">
    <property type="entry name" value="Sld7_C"/>
</dbReference>